<dbReference type="InterPro" id="IPR012337">
    <property type="entry name" value="RNaseH-like_sf"/>
</dbReference>
<dbReference type="Proteomes" id="UP000190064">
    <property type="component" value="Unassembled WGS sequence"/>
</dbReference>
<dbReference type="STRING" id="966.BTA35_0201380"/>
<dbReference type="SUPFAM" id="SSF53098">
    <property type="entry name" value="Ribonuclease H-like"/>
    <property type="match status" value="1"/>
</dbReference>
<dbReference type="GO" id="GO:0008408">
    <property type="term" value="F:3'-5' exonuclease activity"/>
    <property type="evidence" value="ECO:0007669"/>
    <property type="project" value="TreeGrafter"/>
</dbReference>
<keyword evidence="1" id="KW-0540">Nuclease</keyword>
<dbReference type="GO" id="GO:0005829">
    <property type="term" value="C:cytosol"/>
    <property type="evidence" value="ECO:0007669"/>
    <property type="project" value="TreeGrafter"/>
</dbReference>
<organism evidence="5 6">
    <name type="scientific">Oceanospirillum linum</name>
    <dbReference type="NCBI Taxonomy" id="966"/>
    <lineage>
        <taxon>Bacteria</taxon>
        <taxon>Pseudomonadati</taxon>
        <taxon>Pseudomonadota</taxon>
        <taxon>Gammaproteobacteria</taxon>
        <taxon>Oceanospirillales</taxon>
        <taxon>Oceanospirillaceae</taxon>
        <taxon>Oceanospirillum</taxon>
    </lineage>
</organism>
<evidence type="ECO:0000259" key="4">
    <source>
        <dbReference type="SMART" id="SM00479"/>
    </source>
</evidence>
<dbReference type="RefSeq" id="WP_077242635.1">
    <property type="nucleotide sequence ID" value="NZ_FXTS01000001.1"/>
</dbReference>
<keyword evidence="6" id="KW-1185">Reference proteome</keyword>
<comment type="caution">
    <text evidence="5">The sequence shown here is derived from an EMBL/GenBank/DDBJ whole genome shotgun (WGS) entry which is preliminary data.</text>
</comment>
<evidence type="ECO:0000313" key="5">
    <source>
        <dbReference type="EMBL" id="OOV88215.1"/>
    </source>
</evidence>
<proteinExistence type="predicted"/>
<dbReference type="EMBL" id="MTSD02000001">
    <property type="protein sequence ID" value="OOV88215.1"/>
    <property type="molecule type" value="Genomic_DNA"/>
</dbReference>
<dbReference type="PANTHER" id="PTHR30231">
    <property type="entry name" value="DNA POLYMERASE III SUBUNIT EPSILON"/>
    <property type="match status" value="1"/>
</dbReference>
<dbReference type="SMART" id="SM00479">
    <property type="entry name" value="EXOIII"/>
    <property type="match status" value="1"/>
</dbReference>
<keyword evidence="2" id="KW-0378">Hydrolase</keyword>
<name>A0A1T1HEH6_OCELI</name>
<evidence type="ECO:0000256" key="1">
    <source>
        <dbReference type="ARBA" id="ARBA00022722"/>
    </source>
</evidence>
<gene>
    <name evidence="5" type="ORF">BTA35_0201380</name>
</gene>
<evidence type="ECO:0000256" key="3">
    <source>
        <dbReference type="ARBA" id="ARBA00022839"/>
    </source>
</evidence>
<dbReference type="GO" id="GO:0006259">
    <property type="term" value="P:DNA metabolic process"/>
    <property type="evidence" value="ECO:0007669"/>
    <property type="project" value="UniProtKB-ARBA"/>
</dbReference>
<protein>
    <submittedName>
        <fullName evidence="5">DNA polymerase III subunit epsilon</fullName>
    </submittedName>
</protein>
<keyword evidence="3" id="KW-0269">Exonuclease</keyword>
<dbReference type="Gene3D" id="3.30.420.10">
    <property type="entry name" value="Ribonuclease H-like superfamily/Ribonuclease H"/>
    <property type="match status" value="1"/>
</dbReference>
<evidence type="ECO:0000256" key="2">
    <source>
        <dbReference type="ARBA" id="ARBA00022801"/>
    </source>
</evidence>
<dbReference type="NCBIfam" id="NF006602">
    <property type="entry name" value="PRK09146.1"/>
    <property type="match status" value="1"/>
</dbReference>
<dbReference type="AlphaFoldDB" id="A0A1T1HEH6"/>
<dbReference type="InterPro" id="IPR013520">
    <property type="entry name" value="Ribonucl_H"/>
</dbReference>
<evidence type="ECO:0000313" key="6">
    <source>
        <dbReference type="Proteomes" id="UP000190064"/>
    </source>
</evidence>
<dbReference type="CDD" id="cd06127">
    <property type="entry name" value="DEDDh"/>
    <property type="match status" value="1"/>
</dbReference>
<reference evidence="5" key="1">
    <citation type="submission" date="2017-02" db="EMBL/GenBank/DDBJ databases">
        <title>Draft Genome Sequence of the Salt Water Bacterium Oceanospirillum linum ATCC 11336.</title>
        <authorList>
            <person name="Trachtenberg A.M."/>
            <person name="Carney J.G."/>
            <person name="Linnane J.D."/>
            <person name="Rheaume B.A."/>
            <person name="Pitts N.L."/>
            <person name="Mykles D.L."/>
            <person name="Maclea K.S."/>
        </authorList>
    </citation>
    <scope>NUCLEOTIDE SEQUENCE [LARGE SCALE GENOMIC DNA]</scope>
    <source>
        <strain evidence="5">ATCC 11336</strain>
    </source>
</reference>
<dbReference type="GO" id="GO:0003676">
    <property type="term" value="F:nucleic acid binding"/>
    <property type="evidence" value="ECO:0007669"/>
    <property type="project" value="InterPro"/>
</dbReference>
<dbReference type="Pfam" id="PF00929">
    <property type="entry name" value="RNase_T"/>
    <property type="match status" value="1"/>
</dbReference>
<dbReference type="PANTHER" id="PTHR30231:SF4">
    <property type="entry name" value="PROTEIN NEN2"/>
    <property type="match status" value="1"/>
</dbReference>
<feature type="domain" description="Exonuclease" evidence="4">
    <location>
        <begin position="51"/>
        <end position="232"/>
    </location>
</feature>
<sequence>MFHLIPKEKAKVQPEWPERFRQLAEQAEHPLLKSFYGAGCIHPDTPLAQVPFVAMDFETTGLSPQKNGIVSIGLVPFTLKRIYCRQSRHWILDPGKPLHEESVVIHGITHSDIDDAPDLRRILPQLLEALKGRVAVVHHRGIEQPFLSAALKARLGEGVIFPVVDTMELEARLHRHHPLGWLARMLGKKIVSIRLADSRTRYNLPFYAPHHALTDALASAELLQAQVADRFSPDDPISLIWH</sequence>
<dbReference type="InterPro" id="IPR036397">
    <property type="entry name" value="RNaseH_sf"/>
</dbReference>
<accession>A0A1T1HEH6</accession>